<dbReference type="PANTHER" id="PTHR11839:SF18">
    <property type="entry name" value="NUDIX HYDROLASE DOMAIN-CONTAINING PROTEIN"/>
    <property type="match status" value="1"/>
</dbReference>
<evidence type="ECO:0000259" key="3">
    <source>
        <dbReference type="PROSITE" id="PS51462"/>
    </source>
</evidence>
<dbReference type="InterPro" id="IPR015797">
    <property type="entry name" value="NUDIX_hydrolase-like_dom_sf"/>
</dbReference>
<dbReference type="SUPFAM" id="SSF55811">
    <property type="entry name" value="Nudix"/>
    <property type="match status" value="1"/>
</dbReference>
<gene>
    <name evidence="4" type="ORF">UU14_C0010G0002</name>
</gene>
<reference evidence="4 5" key="1">
    <citation type="journal article" date="2015" name="Nature">
        <title>rRNA introns, odd ribosomes, and small enigmatic genomes across a large radiation of phyla.</title>
        <authorList>
            <person name="Brown C.T."/>
            <person name="Hug L.A."/>
            <person name="Thomas B.C."/>
            <person name="Sharon I."/>
            <person name="Castelle C.J."/>
            <person name="Singh A."/>
            <person name="Wilkins M.J."/>
            <person name="Williams K.H."/>
            <person name="Banfield J.F."/>
        </authorList>
    </citation>
    <scope>NUCLEOTIDE SEQUENCE [LARGE SCALE GENOMIC DNA]</scope>
</reference>
<comment type="caution">
    <text evidence="4">The sequence shown here is derived from an EMBL/GenBank/DDBJ whole genome shotgun (WGS) entry which is preliminary data.</text>
</comment>
<protein>
    <submittedName>
        <fullName evidence="4">NUDIX hydrolase</fullName>
    </submittedName>
</protein>
<evidence type="ECO:0000313" key="5">
    <source>
        <dbReference type="Proteomes" id="UP000034664"/>
    </source>
</evidence>
<dbReference type="InterPro" id="IPR000086">
    <property type="entry name" value="NUDIX_hydrolase_dom"/>
</dbReference>
<evidence type="ECO:0000313" key="4">
    <source>
        <dbReference type="EMBL" id="KKR72168.1"/>
    </source>
</evidence>
<name>A0A0G0T599_9BACT</name>
<proteinExistence type="predicted"/>
<sequence>MKSKKEKWLVKSSKYVYKDPWIRLRIDNVVRANGERGNYSVAELKGGIGVVSLTKDNKIVIVGQYRYAPDRYSWEIPKGAFSRFGSTETPLDTAKRELEEETGITTHKWQEITTVHTLLGSTNDKVFLFLATDIKVGKPHPENTESISIRQVSFDTFFEMVNKQEITDATSIAAVALAEKLV</sequence>
<dbReference type="CDD" id="cd24161">
    <property type="entry name" value="NUDIX_ADPRase_Ndx2"/>
    <property type="match status" value="1"/>
</dbReference>
<comment type="cofactor">
    <cofactor evidence="1">
        <name>Mg(2+)</name>
        <dbReference type="ChEBI" id="CHEBI:18420"/>
    </cofactor>
</comment>
<dbReference type="AlphaFoldDB" id="A0A0G0T599"/>
<organism evidence="4 5">
    <name type="scientific">Candidatus Roizmanbacteria bacterium GW2011_GWB1_40_7</name>
    <dbReference type="NCBI Taxonomy" id="1618482"/>
    <lineage>
        <taxon>Bacteria</taxon>
        <taxon>Candidatus Roizmaniibacteriota</taxon>
    </lineage>
</organism>
<evidence type="ECO:0000256" key="1">
    <source>
        <dbReference type="ARBA" id="ARBA00001946"/>
    </source>
</evidence>
<accession>A0A0G0T599</accession>
<dbReference type="Gene3D" id="3.90.79.10">
    <property type="entry name" value="Nucleoside Triphosphate Pyrophosphohydrolase"/>
    <property type="match status" value="1"/>
</dbReference>
<keyword evidence="2 4" id="KW-0378">Hydrolase</keyword>
<dbReference type="GO" id="GO:0019693">
    <property type="term" value="P:ribose phosphate metabolic process"/>
    <property type="evidence" value="ECO:0007669"/>
    <property type="project" value="TreeGrafter"/>
</dbReference>
<dbReference type="PROSITE" id="PS51462">
    <property type="entry name" value="NUDIX"/>
    <property type="match status" value="1"/>
</dbReference>
<dbReference type="PANTHER" id="PTHR11839">
    <property type="entry name" value="UDP/ADP-SUGAR PYROPHOSPHATASE"/>
    <property type="match status" value="1"/>
</dbReference>
<dbReference type="EMBL" id="LBZM01000010">
    <property type="protein sequence ID" value="KKR72168.1"/>
    <property type="molecule type" value="Genomic_DNA"/>
</dbReference>
<dbReference type="GO" id="GO:0016787">
    <property type="term" value="F:hydrolase activity"/>
    <property type="evidence" value="ECO:0007669"/>
    <property type="project" value="UniProtKB-KW"/>
</dbReference>
<dbReference type="Pfam" id="PF00293">
    <property type="entry name" value="NUDIX"/>
    <property type="match status" value="1"/>
</dbReference>
<feature type="domain" description="Nudix hydrolase" evidence="3">
    <location>
        <begin position="43"/>
        <end position="174"/>
    </location>
</feature>
<dbReference type="Proteomes" id="UP000034664">
    <property type="component" value="Unassembled WGS sequence"/>
</dbReference>
<evidence type="ECO:0000256" key="2">
    <source>
        <dbReference type="ARBA" id="ARBA00022801"/>
    </source>
</evidence>
<dbReference type="GO" id="GO:0006753">
    <property type="term" value="P:nucleoside phosphate metabolic process"/>
    <property type="evidence" value="ECO:0007669"/>
    <property type="project" value="TreeGrafter"/>
</dbReference>